<dbReference type="Gramene" id="TuG1812G0100001628.01.T02">
    <property type="protein sequence ID" value="TuG1812G0100001628.01.T02"/>
    <property type="gene ID" value="TuG1812G0100001628.01"/>
</dbReference>
<organism evidence="1 2">
    <name type="scientific">Triticum urartu</name>
    <name type="common">Red wild einkorn</name>
    <name type="synonym">Crithodium urartu</name>
    <dbReference type="NCBI Taxonomy" id="4572"/>
    <lineage>
        <taxon>Eukaryota</taxon>
        <taxon>Viridiplantae</taxon>
        <taxon>Streptophyta</taxon>
        <taxon>Embryophyta</taxon>
        <taxon>Tracheophyta</taxon>
        <taxon>Spermatophyta</taxon>
        <taxon>Magnoliopsida</taxon>
        <taxon>Liliopsida</taxon>
        <taxon>Poales</taxon>
        <taxon>Poaceae</taxon>
        <taxon>BOP clade</taxon>
        <taxon>Pooideae</taxon>
        <taxon>Triticodae</taxon>
        <taxon>Triticeae</taxon>
        <taxon>Triticinae</taxon>
        <taxon>Triticum</taxon>
    </lineage>
</organism>
<dbReference type="AlphaFoldDB" id="A0A8R7JXD4"/>
<keyword evidence="2" id="KW-1185">Reference proteome</keyword>
<evidence type="ECO:0000313" key="2">
    <source>
        <dbReference type="Proteomes" id="UP000015106"/>
    </source>
</evidence>
<evidence type="ECO:0000313" key="1">
    <source>
        <dbReference type="EnsemblPlants" id="TuG1812G0100001628.01.T02"/>
    </source>
</evidence>
<proteinExistence type="predicted"/>
<reference evidence="1" key="2">
    <citation type="submission" date="2018-03" db="EMBL/GenBank/DDBJ databases">
        <title>The Triticum urartu genome reveals the dynamic nature of wheat genome evolution.</title>
        <authorList>
            <person name="Ling H."/>
            <person name="Ma B."/>
            <person name="Shi X."/>
            <person name="Liu H."/>
            <person name="Dong L."/>
            <person name="Sun H."/>
            <person name="Cao Y."/>
            <person name="Gao Q."/>
            <person name="Zheng S."/>
            <person name="Li Y."/>
            <person name="Yu Y."/>
            <person name="Du H."/>
            <person name="Qi M."/>
            <person name="Li Y."/>
            <person name="Yu H."/>
            <person name="Cui Y."/>
            <person name="Wang N."/>
            <person name="Chen C."/>
            <person name="Wu H."/>
            <person name="Zhao Y."/>
            <person name="Zhang J."/>
            <person name="Li Y."/>
            <person name="Zhou W."/>
            <person name="Zhang B."/>
            <person name="Hu W."/>
            <person name="Eijk M."/>
            <person name="Tang J."/>
            <person name="Witsenboer H."/>
            <person name="Zhao S."/>
            <person name="Li Z."/>
            <person name="Zhang A."/>
            <person name="Wang D."/>
            <person name="Liang C."/>
        </authorList>
    </citation>
    <scope>NUCLEOTIDE SEQUENCE [LARGE SCALE GENOMIC DNA]</scope>
    <source>
        <strain evidence="1">cv. G1812</strain>
    </source>
</reference>
<sequence length="72" mass="8581">MPRLHEPHVKLRHELLVRHAFLVRLALGGGVHARSWKEPRHRHAHRRVGRQPRRVRHSLPVVWSAEEQSHHV</sequence>
<reference evidence="1" key="3">
    <citation type="submission" date="2022-06" db="UniProtKB">
        <authorList>
            <consortium name="EnsemblPlants"/>
        </authorList>
    </citation>
    <scope>IDENTIFICATION</scope>
</reference>
<accession>A0A8R7JXD4</accession>
<reference evidence="2" key="1">
    <citation type="journal article" date="2013" name="Nature">
        <title>Draft genome of the wheat A-genome progenitor Triticum urartu.</title>
        <authorList>
            <person name="Ling H.Q."/>
            <person name="Zhao S."/>
            <person name="Liu D."/>
            <person name="Wang J."/>
            <person name="Sun H."/>
            <person name="Zhang C."/>
            <person name="Fan H."/>
            <person name="Li D."/>
            <person name="Dong L."/>
            <person name="Tao Y."/>
            <person name="Gao C."/>
            <person name="Wu H."/>
            <person name="Li Y."/>
            <person name="Cui Y."/>
            <person name="Guo X."/>
            <person name="Zheng S."/>
            <person name="Wang B."/>
            <person name="Yu K."/>
            <person name="Liang Q."/>
            <person name="Yang W."/>
            <person name="Lou X."/>
            <person name="Chen J."/>
            <person name="Feng M."/>
            <person name="Jian J."/>
            <person name="Zhang X."/>
            <person name="Luo G."/>
            <person name="Jiang Y."/>
            <person name="Liu J."/>
            <person name="Wang Z."/>
            <person name="Sha Y."/>
            <person name="Zhang B."/>
            <person name="Wu H."/>
            <person name="Tang D."/>
            <person name="Shen Q."/>
            <person name="Xue P."/>
            <person name="Zou S."/>
            <person name="Wang X."/>
            <person name="Liu X."/>
            <person name="Wang F."/>
            <person name="Yang Y."/>
            <person name="An X."/>
            <person name="Dong Z."/>
            <person name="Zhang K."/>
            <person name="Zhang X."/>
            <person name="Luo M.C."/>
            <person name="Dvorak J."/>
            <person name="Tong Y."/>
            <person name="Wang J."/>
            <person name="Yang H."/>
            <person name="Li Z."/>
            <person name="Wang D."/>
            <person name="Zhang A."/>
            <person name="Wang J."/>
        </authorList>
    </citation>
    <scope>NUCLEOTIDE SEQUENCE</scope>
    <source>
        <strain evidence="2">cv. G1812</strain>
    </source>
</reference>
<dbReference type="EnsemblPlants" id="TuG1812G0100001628.01.T02">
    <property type="protein sequence ID" value="TuG1812G0100001628.01.T02"/>
    <property type="gene ID" value="TuG1812G0100001628.01"/>
</dbReference>
<protein>
    <submittedName>
        <fullName evidence="1">Uncharacterized protein</fullName>
    </submittedName>
</protein>
<dbReference type="Proteomes" id="UP000015106">
    <property type="component" value="Chromosome 1"/>
</dbReference>
<name>A0A8R7JXD4_TRIUA</name>